<comment type="caution">
    <text evidence="2">The sequence shown here is derived from an EMBL/GenBank/DDBJ whole genome shotgun (WGS) entry which is preliminary data.</text>
</comment>
<dbReference type="SUPFAM" id="SSF53335">
    <property type="entry name" value="S-adenosyl-L-methionine-dependent methyltransferases"/>
    <property type="match status" value="1"/>
</dbReference>
<name>A0A3S4DED4_9BRAD</name>
<feature type="domain" description="Methyltransferase" evidence="1">
    <location>
        <begin position="44"/>
        <end position="139"/>
    </location>
</feature>
<dbReference type="Gene3D" id="3.40.50.150">
    <property type="entry name" value="Vaccinia Virus protein VP39"/>
    <property type="match status" value="1"/>
</dbReference>
<sequence>MTDETINRYGSLAAWVYDVDKPVGRSFGDVDYYRDRLAGCAGPVLEAACGNGRLLVPLLTAGLDLHGFDASPEMLALCRAACRDRGFDPPLSLQRFESFAFDTRFAAIVVAVGSIQLVTDPAVLRGVLRRFLDHLRPGGRLLVDLVPVDPPEQTARTRRWPVADGELWLDEQPVTADPAADVVVSRLRYEHRRGGVPVATEEEPFALRRWDAAAFAAVLDEVGFTRTVVSGGYRFGEKPRPDDAVVSLEAVRPA</sequence>
<accession>A0A3S4DED4</accession>
<dbReference type="RefSeq" id="WP_129608934.1">
    <property type="nucleotide sequence ID" value="NZ_UWOC01000137.1"/>
</dbReference>
<reference evidence="3" key="1">
    <citation type="submission" date="2018-10" db="EMBL/GenBank/DDBJ databases">
        <authorList>
            <person name="Peiro R."/>
            <person name="Begona"/>
            <person name="Cbmso G."/>
            <person name="Lopez M."/>
            <person name="Gonzalez S."/>
            <person name="Sacristan E."/>
            <person name="Castillo E."/>
        </authorList>
    </citation>
    <scope>NUCLEOTIDE SEQUENCE [LARGE SCALE GENOMIC DNA]</scope>
</reference>
<dbReference type="CDD" id="cd02440">
    <property type="entry name" value="AdoMet_MTases"/>
    <property type="match status" value="1"/>
</dbReference>
<dbReference type="Gene3D" id="2.20.130.10">
    <property type="entry name" value="CAC2371-like domains"/>
    <property type="match status" value="1"/>
</dbReference>
<dbReference type="InterPro" id="IPR029063">
    <property type="entry name" value="SAM-dependent_MTases_sf"/>
</dbReference>
<protein>
    <recommendedName>
        <fullName evidence="1">Methyltransferase domain-containing protein</fullName>
    </recommendedName>
</protein>
<evidence type="ECO:0000313" key="2">
    <source>
        <dbReference type="EMBL" id="VCU08239.1"/>
    </source>
</evidence>
<gene>
    <name evidence="2" type="ORF">RHODGE_RHODGE_02098</name>
</gene>
<dbReference type="Proteomes" id="UP000289200">
    <property type="component" value="Unassembled WGS sequence"/>
</dbReference>
<proteinExistence type="predicted"/>
<dbReference type="AlphaFoldDB" id="A0A3S4DED4"/>
<dbReference type="Pfam" id="PF13649">
    <property type="entry name" value="Methyltransf_25"/>
    <property type="match status" value="1"/>
</dbReference>
<evidence type="ECO:0000259" key="1">
    <source>
        <dbReference type="Pfam" id="PF13649"/>
    </source>
</evidence>
<evidence type="ECO:0000313" key="3">
    <source>
        <dbReference type="Proteomes" id="UP000289200"/>
    </source>
</evidence>
<organism evidence="2 3">
    <name type="scientific">Rhodoplanes serenus</name>
    <dbReference type="NCBI Taxonomy" id="200615"/>
    <lineage>
        <taxon>Bacteria</taxon>
        <taxon>Pseudomonadati</taxon>
        <taxon>Pseudomonadota</taxon>
        <taxon>Alphaproteobacteria</taxon>
        <taxon>Hyphomicrobiales</taxon>
        <taxon>Nitrobacteraceae</taxon>
        <taxon>Rhodoplanes</taxon>
    </lineage>
</organism>
<dbReference type="InterPro" id="IPR041698">
    <property type="entry name" value="Methyltransf_25"/>
</dbReference>
<keyword evidence="3" id="KW-1185">Reference proteome</keyword>
<dbReference type="OrthoDB" id="9804312at2"/>
<dbReference type="EMBL" id="UWOC01000137">
    <property type="protein sequence ID" value="VCU08239.1"/>
    <property type="molecule type" value="Genomic_DNA"/>
</dbReference>